<keyword evidence="4 5" id="KW-0732">Signal</keyword>
<dbReference type="OrthoDB" id="63946at2"/>
<keyword evidence="3" id="KW-0813">Transport</keyword>
<dbReference type="Pfam" id="PF01497">
    <property type="entry name" value="Peripla_BP_2"/>
    <property type="match status" value="1"/>
</dbReference>
<dbReference type="PROSITE" id="PS50983">
    <property type="entry name" value="FE_B12_PBP"/>
    <property type="match status" value="1"/>
</dbReference>
<comment type="caution">
    <text evidence="7">The sequence shown here is derived from an EMBL/GenBank/DDBJ whole genome shotgun (WGS) entry which is preliminary data.</text>
</comment>
<comment type="similarity">
    <text evidence="2">Belongs to the bacterial solute-binding protein 8 family.</text>
</comment>
<dbReference type="GO" id="GO:0030288">
    <property type="term" value="C:outer membrane-bounded periplasmic space"/>
    <property type="evidence" value="ECO:0007669"/>
    <property type="project" value="TreeGrafter"/>
</dbReference>
<dbReference type="RefSeq" id="WP_078501228.1">
    <property type="nucleotide sequence ID" value="NZ_MSZX01000009.1"/>
</dbReference>
<dbReference type="InterPro" id="IPR051313">
    <property type="entry name" value="Bact_iron-sidero_bind"/>
</dbReference>
<dbReference type="AlphaFoldDB" id="A0A1T2X5S1"/>
<dbReference type="InterPro" id="IPR002491">
    <property type="entry name" value="ABC_transptr_periplasmic_BD"/>
</dbReference>
<gene>
    <name evidence="7" type="ORF">BVG16_21340</name>
</gene>
<protein>
    <submittedName>
        <fullName evidence="7">ABC transporter substrate-binding protein</fullName>
    </submittedName>
</protein>
<evidence type="ECO:0000256" key="4">
    <source>
        <dbReference type="ARBA" id="ARBA00022729"/>
    </source>
</evidence>
<evidence type="ECO:0000256" key="2">
    <source>
        <dbReference type="ARBA" id="ARBA00008814"/>
    </source>
</evidence>
<accession>A0A1T2X5S1</accession>
<keyword evidence="8" id="KW-1185">Reference proteome</keyword>
<evidence type="ECO:0000259" key="6">
    <source>
        <dbReference type="PROSITE" id="PS50983"/>
    </source>
</evidence>
<comment type="subcellular location">
    <subcellularLocation>
        <location evidence="1">Cell envelope</location>
    </subcellularLocation>
</comment>
<dbReference type="Proteomes" id="UP000190188">
    <property type="component" value="Unassembled WGS sequence"/>
</dbReference>
<feature type="signal peptide" evidence="5">
    <location>
        <begin position="1"/>
        <end position="29"/>
    </location>
</feature>
<reference evidence="7 8" key="1">
    <citation type="submission" date="2017-01" db="EMBL/GenBank/DDBJ databases">
        <title>Genome analysis of Paenibacillus selenitrireducens ES3-24.</title>
        <authorList>
            <person name="Xu D."/>
            <person name="Yao R."/>
            <person name="Zheng S."/>
        </authorList>
    </citation>
    <scope>NUCLEOTIDE SEQUENCE [LARGE SCALE GENOMIC DNA]</scope>
    <source>
        <strain evidence="7 8">ES3-24</strain>
    </source>
</reference>
<dbReference type="PROSITE" id="PS51257">
    <property type="entry name" value="PROKAR_LIPOPROTEIN"/>
    <property type="match status" value="1"/>
</dbReference>
<proteinExistence type="inferred from homology"/>
<sequence length="330" mass="36496">MVRKKRMMHAGIAVVLMVTLFGCGSQPNAATTASSISKSNASGAAEEVSKQMRTVKDAKGNVEIPVHPARIADISGSTEELLVLGYKPILTGNTDMQDPMVLTPMLKKELPGVSTAGWFQTDVNLEAIMAADPDLIIAGPTQEKIYDQLTKIAPTVMIPYGFNAFRERFAFVAEVFDKKDEMEDWLKGYEQRAQQIHDQITNVTQQETFAVIEATPKEIRIYARTGLADIIFHDLGLPQTPGTPEPDAWGGKVTNMEALSNFNPDHVFLLADNDQNVLRNSNIWSSLHAVKSGNVYRMSSRQNYNEAFFALGKKNVLEKISEQIVQHIGQ</sequence>
<organism evidence="7 8">
    <name type="scientific">Paenibacillus selenitireducens</name>
    <dbReference type="NCBI Taxonomy" id="1324314"/>
    <lineage>
        <taxon>Bacteria</taxon>
        <taxon>Bacillati</taxon>
        <taxon>Bacillota</taxon>
        <taxon>Bacilli</taxon>
        <taxon>Bacillales</taxon>
        <taxon>Paenibacillaceae</taxon>
        <taxon>Paenibacillus</taxon>
    </lineage>
</organism>
<dbReference type="SUPFAM" id="SSF53807">
    <property type="entry name" value="Helical backbone' metal receptor"/>
    <property type="match status" value="1"/>
</dbReference>
<evidence type="ECO:0000256" key="3">
    <source>
        <dbReference type="ARBA" id="ARBA00022448"/>
    </source>
</evidence>
<name>A0A1T2X5S1_9BACL</name>
<dbReference type="Gene3D" id="3.40.50.1980">
    <property type="entry name" value="Nitrogenase molybdenum iron protein domain"/>
    <property type="match status" value="2"/>
</dbReference>
<evidence type="ECO:0000256" key="1">
    <source>
        <dbReference type="ARBA" id="ARBA00004196"/>
    </source>
</evidence>
<dbReference type="EMBL" id="MSZX01000009">
    <property type="protein sequence ID" value="OPA75155.1"/>
    <property type="molecule type" value="Genomic_DNA"/>
</dbReference>
<feature type="chain" id="PRO_5012481879" evidence="5">
    <location>
        <begin position="30"/>
        <end position="330"/>
    </location>
</feature>
<evidence type="ECO:0000256" key="5">
    <source>
        <dbReference type="SAM" id="SignalP"/>
    </source>
</evidence>
<dbReference type="GO" id="GO:1901678">
    <property type="term" value="P:iron coordination entity transport"/>
    <property type="evidence" value="ECO:0007669"/>
    <property type="project" value="UniProtKB-ARBA"/>
</dbReference>
<feature type="domain" description="Fe/B12 periplasmic-binding" evidence="6">
    <location>
        <begin position="69"/>
        <end position="328"/>
    </location>
</feature>
<dbReference type="STRING" id="1324314.BVG16_21340"/>
<dbReference type="PANTHER" id="PTHR30532:SF21">
    <property type="entry name" value="SIDEROPHORE-BINDING LIPOPROTEIN YFIY-RELATED"/>
    <property type="match status" value="1"/>
</dbReference>
<evidence type="ECO:0000313" key="7">
    <source>
        <dbReference type="EMBL" id="OPA75155.1"/>
    </source>
</evidence>
<evidence type="ECO:0000313" key="8">
    <source>
        <dbReference type="Proteomes" id="UP000190188"/>
    </source>
</evidence>
<dbReference type="PANTHER" id="PTHR30532">
    <property type="entry name" value="IRON III DICITRATE-BINDING PERIPLASMIC PROTEIN"/>
    <property type="match status" value="1"/>
</dbReference>